<evidence type="ECO:0000259" key="1">
    <source>
        <dbReference type="PROSITE" id="PS50965"/>
    </source>
</evidence>
<name>A0A3P6DCT3_BRAOL</name>
<proteinExistence type="predicted"/>
<dbReference type="EMBL" id="LR031874">
    <property type="protein sequence ID" value="VDD21051.1"/>
    <property type="molecule type" value="Genomic_DNA"/>
</dbReference>
<organism evidence="2">
    <name type="scientific">Brassica oleracea</name>
    <name type="common">Wild cabbage</name>
    <dbReference type="NCBI Taxonomy" id="3712"/>
    <lineage>
        <taxon>Eukaryota</taxon>
        <taxon>Viridiplantae</taxon>
        <taxon>Streptophyta</taxon>
        <taxon>Embryophyta</taxon>
        <taxon>Tracheophyta</taxon>
        <taxon>Spermatophyta</taxon>
        <taxon>Magnoliopsida</taxon>
        <taxon>eudicotyledons</taxon>
        <taxon>Gunneridae</taxon>
        <taxon>Pentapetalae</taxon>
        <taxon>rosids</taxon>
        <taxon>malvids</taxon>
        <taxon>Brassicales</taxon>
        <taxon>Brassicaceae</taxon>
        <taxon>Brassiceae</taxon>
        <taxon>Brassica</taxon>
    </lineage>
</organism>
<feature type="domain" description="NERD" evidence="1">
    <location>
        <begin position="1"/>
        <end position="38"/>
    </location>
</feature>
<accession>A0A3P6DCT3</accession>
<dbReference type="InterPro" id="IPR011528">
    <property type="entry name" value="NERD"/>
</dbReference>
<dbReference type="AlphaFoldDB" id="A0A3P6DCT3"/>
<protein>
    <recommendedName>
        <fullName evidence="1">NERD domain-containing protein</fullName>
    </recommendedName>
</protein>
<reference evidence="2" key="1">
    <citation type="submission" date="2018-11" db="EMBL/GenBank/DDBJ databases">
        <authorList>
            <consortium name="Genoscope - CEA"/>
            <person name="William W."/>
        </authorList>
    </citation>
    <scope>NUCLEOTIDE SEQUENCE</scope>
</reference>
<sequence>MVPSHIFITDLDPVPKEEELMGIDMLLLNEKGMLIFSP</sequence>
<gene>
    <name evidence="2" type="ORF">BOLC2T07534H</name>
</gene>
<evidence type="ECO:0000313" key="2">
    <source>
        <dbReference type="EMBL" id="VDD21051.1"/>
    </source>
</evidence>
<dbReference type="PROSITE" id="PS50965">
    <property type="entry name" value="NERD"/>
    <property type="match status" value="1"/>
</dbReference>